<dbReference type="SUPFAM" id="SSF52954">
    <property type="entry name" value="Class II aaRS ABD-related"/>
    <property type="match status" value="1"/>
</dbReference>
<keyword evidence="10 14" id="KW-0694">RNA-binding</keyword>
<dbReference type="InterPro" id="IPR036621">
    <property type="entry name" value="Anticodon-bd_dom_sf"/>
</dbReference>
<evidence type="ECO:0000256" key="5">
    <source>
        <dbReference type="ARBA" id="ARBA00022598"/>
    </source>
</evidence>
<dbReference type="InterPro" id="IPR033728">
    <property type="entry name" value="ThrRS_core"/>
</dbReference>
<dbReference type="Gene3D" id="3.40.50.800">
    <property type="entry name" value="Anticodon-binding domain"/>
    <property type="match status" value="1"/>
</dbReference>
<evidence type="ECO:0000256" key="4">
    <source>
        <dbReference type="ARBA" id="ARBA00022555"/>
    </source>
</evidence>
<dbReference type="InterPro" id="IPR047246">
    <property type="entry name" value="ThrRS_anticodon"/>
</dbReference>
<dbReference type="Gene3D" id="3.30.980.10">
    <property type="entry name" value="Threonyl-trna Synthetase, Chain A, domain 2"/>
    <property type="match status" value="1"/>
</dbReference>
<dbReference type="GO" id="GO:0006435">
    <property type="term" value="P:threonyl-tRNA aminoacylation"/>
    <property type="evidence" value="ECO:0007669"/>
    <property type="project" value="UniProtKB-UniRule"/>
</dbReference>
<dbReference type="Pfam" id="PF00587">
    <property type="entry name" value="tRNA-synt_2b"/>
    <property type="match status" value="1"/>
</dbReference>
<reference evidence="16 17" key="1">
    <citation type="journal article" date="2017" name="ISME J.">
        <title>Potential for microbial H2 and metal transformations associated with novel bacteria and archaea in deep terrestrial subsurface sediments.</title>
        <authorList>
            <person name="Hernsdorf A.W."/>
            <person name="Amano Y."/>
            <person name="Miyakawa K."/>
            <person name="Ise K."/>
            <person name="Suzuki Y."/>
            <person name="Anantharaman K."/>
            <person name="Probst A."/>
            <person name="Burstein D."/>
            <person name="Thomas B.C."/>
            <person name="Banfield J.F."/>
        </authorList>
    </citation>
    <scope>NUCLEOTIDE SEQUENCE [LARGE SCALE GENOMIC DNA]</scope>
    <source>
        <strain evidence="16">HGW-Actinobacteria-3</strain>
    </source>
</reference>
<evidence type="ECO:0000256" key="1">
    <source>
        <dbReference type="ARBA" id="ARBA00004496"/>
    </source>
</evidence>
<dbReference type="Gene3D" id="3.30.930.10">
    <property type="entry name" value="Bira Bifunctional Protein, Domain 2"/>
    <property type="match status" value="1"/>
</dbReference>
<dbReference type="Pfam" id="PF07973">
    <property type="entry name" value="tRNA_SAD"/>
    <property type="match status" value="1"/>
</dbReference>
<evidence type="ECO:0000313" key="16">
    <source>
        <dbReference type="EMBL" id="PKQ27774.1"/>
    </source>
</evidence>
<dbReference type="GO" id="GO:0004829">
    <property type="term" value="F:threonine-tRNA ligase activity"/>
    <property type="evidence" value="ECO:0007669"/>
    <property type="project" value="UniProtKB-UniRule"/>
</dbReference>
<comment type="subcellular location">
    <subcellularLocation>
        <location evidence="1 14">Cytoplasm</location>
    </subcellularLocation>
</comment>
<dbReference type="FunFam" id="3.30.930.10:FF:000019">
    <property type="entry name" value="Threonine--tRNA ligase"/>
    <property type="match status" value="1"/>
</dbReference>
<sequence>MSKTRDGIGMSEEIIEVTTLRHTTSHVMAQAVKRLFKDTKLAIGPAIQDGFYYDFGLEQTLKPEDLVKIEKEMSRIVEEDLVISKRELTREEAIRLFEERGELYKVELAREIEDENLTIYEQGEFVDLCRGPHLASTGCLKAFKLLSIAGAYWRGDEKREMLQRVYGTAYDRDEDLDEHLKRLEEAEKRDHRRLGQELELFSIHEEIGPGLVVYHPNGAIVRTVIEDFLKAEHARRGYQLIISPHIMRRDVWKTSGHLDMNYPMYFFDIDGQGYGIKPMNCPAHIYIYKSRTRGHHELPIRFFELGTVYRHERSGVLHGLLRVRGFTQDDAHIFCSMEQAADEINDTLRFAFETQRMFGFTTFKIALSTRPEHSVGSDEDWATATHALKKALEDHGLEYTVDEGEGVFYGPKIDVKLRDAIGRYWQGPTVQFDFNLPGRFDMTYAGADNSAHVPIMIHRTVLGSLERYLGILIEQYAGAFPTWLAPVQVEIIPIADRHVDYARDVCRELEARGVRVKVNDESETTGAKIRKASRMKIPHMVIVGDHEIEEGNVSVRSYTGRDERGVDLEKFTSELIREISARAPREA</sequence>
<comment type="catalytic activity">
    <reaction evidence="13 14">
        <text>tRNA(Thr) + L-threonine + ATP = L-threonyl-tRNA(Thr) + AMP + diphosphate + H(+)</text>
        <dbReference type="Rhea" id="RHEA:24624"/>
        <dbReference type="Rhea" id="RHEA-COMP:9670"/>
        <dbReference type="Rhea" id="RHEA-COMP:9704"/>
        <dbReference type="ChEBI" id="CHEBI:15378"/>
        <dbReference type="ChEBI" id="CHEBI:30616"/>
        <dbReference type="ChEBI" id="CHEBI:33019"/>
        <dbReference type="ChEBI" id="CHEBI:57926"/>
        <dbReference type="ChEBI" id="CHEBI:78442"/>
        <dbReference type="ChEBI" id="CHEBI:78534"/>
        <dbReference type="ChEBI" id="CHEBI:456215"/>
        <dbReference type="EC" id="6.1.1.3"/>
    </reaction>
</comment>
<dbReference type="GO" id="GO:0005524">
    <property type="term" value="F:ATP binding"/>
    <property type="evidence" value="ECO:0007669"/>
    <property type="project" value="UniProtKB-UniRule"/>
</dbReference>
<evidence type="ECO:0000256" key="7">
    <source>
        <dbReference type="ARBA" id="ARBA00022741"/>
    </source>
</evidence>
<dbReference type="GO" id="GO:0000049">
    <property type="term" value="F:tRNA binding"/>
    <property type="evidence" value="ECO:0007669"/>
    <property type="project" value="UniProtKB-KW"/>
</dbReference>
<evidence type="ECO:0000256" key="6">
    <source>
        <dbReference type="ARBA" id="ARBA00022723"/>
    </source>
</evidence>
<comment type="subunit">
    <text evidence="14">Homodimer.</text>
</comment>
<dbReference type="SMART" id="SM00863">
    <property type="entry name" value="tRNA_SAD"/>
    <property type="match status" value="1"/>
</dbReference>
<dbReference type="AlphaFoldDB" id="A0A2N3G5B9"/>
<evidence type="ECO:0000256" key="11">
    <source>
        <dbReference type="ARBA" id="ARBA00022917"/>
    </source>
</evidence>
<evidence type="ECO:0000256" key="12">
    <source>
        <dbReference type="ARBA" id="ARBA00023146"/>
    </source>
</evidence>
<comment type="caution">
    <text evidence="16">The sequence shown here is derived from an EMBL/GenBank/DDBJ whole genome shotgun (WGS) entry which is preliminary data.</text>
</comment>
<name>A0A2N3G5B9_9ACTN</name>
<dbReference type="EMBL" id="PHEX01000055">
    <property type="protein sequence ID" value="PKQ27774.1"/>
    <property type="molecule type" value="Genomic_DNA"/>
</dbReference>
<dbReference type="SUPFAM" id="SSF55186">
    <property type="entry name" value="ThrRS/AlaRS common domain"/>
    <property type="match status" value="1"/>
</dbReference>
<dbReference type="FunFam" id="3.30.980.10:FF:000005">
    <property type="entry name" value="Threonyl-tRNA synthetase, mitochondrial"/>
    <property type="match status" value="1"/>
</dbReference>
<dbReference type="InterPro" id="IPR045864">
    <property type="entry name" value="aa-tRNA-synth_II/BPL/LPL"/>
</dbReference>
<comment type="similarity">
    <text evidence="2 14">Belongs to the class-II aminoacyl-tRNA synthetase family.</text>
</comment>
<dbReference type="CDD" id="cd00771">
    <property type="entry name" value="ThrRS_core"/>
    <property type="match status" value="1"/>
</dbReference>
<feature type="binding site" evidence="14">
    <location>
        <position position="281"/>
    </location>
    <ligand>
        <name>Zn(2+)</name>
        <dbReference type="ChEBI" id="CHEBI:29105"/>
        <note>catalytic</note>
    </ligand>
</feature>
<dbReference type="Pfam" id="PF03129">
    <property type="entry name" value="HGTP_anticodon"/>
    <property type="match status" value="1"/>
</dbReference>
<feature type="region of interest" description="Catalytic" evidence="14">
    <location>
        <begin position="190"/>
        <end position="481"/>
    </location>
</feature>
<evidence type="ECO:0000256" key="8">
    <source>
        <dbReference type="ARBA" id="ARBA00022833"/>
    </source>
</evidence>
<keyword evidence="11 14" id="KW-0648">Protein biosynthesis</keyword>
<keyword evidence="4 14" id="KW-0820">tRNA-binding</keyword>
<protein>
    <recommendedName>
        <fullName evidence="14">Threonine--tRNA ligase</fullName>
        <ecNumber evidence="14">6.1.1.3</ecNumber>
    </recommendedName>
    <alternativeName>
        <fullName evidence="14">Threonyl-tRNA synthetase</fullName>
        <shortName evidence="14">ThrRS</shortName>
    </alternativeName>
</protein>
<keyword evidence="12 14" id="KW-0030">Aminoacyl-tRNA synthetase</keyword>
<dbReference type="PROSITE" id="PS50862">
    <property type="entry name" value="AA_TRNA_LIGASE_II"/>
    <property type="match status" value="1"/>
</dbReference>
<keyword evidence="8 14" id="KW-0862">Zinc</keyword>
<keyword evidence="3 14" id="KW-0963">Cytoplasm</keyword>
<dbReference type="InterPro" id="IPR018163">
    <property type="entry name" value="Thr/Ala-tRNA-synth_IIc_edit"/>
</dbReference>
<dbReference type="CDD" id="cd00860">
    <property type="entry name" value="ThrRS_anticodon"/>
    <property type="match status" value="1"/>
</dbReference>
<dbReference type="HAMAP" id="MF_00184">
    <property type="entry name" value="Thr_tRNA_synth"/>
    <property type="match status" value="1"/>
</dbReference>
<dbReference type="PRINTS" id="PR01047">
    <property type="entry name" value="TRNASYNTHTHR"/>
</dbReference>
<keyword evidence="5 14" id="KW-0436">Ligase</keyword>
<evidence type="ECO:0000256" key="14">
    <source>
        <dbReference type="HAMAP-Rule" id="MF_00184"/>
    </source>
</evidence>
<gene>
    <name evidence="14" type="primary">thrS</name>
    <name evidence="16" type="ORF">CVT63_06220</name>
</gene>
<dbReference type="InterPro" id="IPR006195">
    <property type="entry name" value="aa-tRNA-synth_II"/>
</dbReference>
<dbReference type="Proteomes" id="UP000233654">
    <property type="component" value="Unassembled WGS sequence"/>
</dbReference>
<keyword evidence="6 14" id="KW-0479">Metal-binding</keyword>
<dbReference type="InterPro" id="IPR012947">
    <property type="entry name" value="tRNA_SAD"/>
</dbReference>
<feature type="binding site" evidence="14">
    <location>
        <position position="332"/>
    </location>
    <ligand>
        <name>Zn(2+)</name>
        <dbReference type="ChEBI" id="CHEBI:29105"/>
        <note>catalytic</note>
    </ligand>
</feature>
<evidence type="ECO:0000256" key="2">
    <source>
        <dbReference type="ARBA" id="ARBA00008226"/>
    </source>
</evidence>
<evidence type="ECO:0000313" key="17">
    <source>
        <dbReference type="Proteomes" id="UP000233654"/>
    </source>
</evidence>
<accession>A0A2N3G5B9</accession>
<dbReference type="EC" id="6.1.1.3" evidence="14"/>
<evidence type="ECO:0000259" key="15">
    <source>
        <dbReference type="PROSITE" id="PS50862"/>
    </source>
</evidence>
<dbReference type="PANTHER" id="PTHR11451:SF44">
    <property type="entry name" value="THREONINE--TRNA LIGASE, CHLOROPLASTIC_MITOCHONDRIAL 2"/>
    <property type="match status" value="1"/>
</dbReference>
<dbReference type="GO" id="GO:0005737">
    <property type="term" value="C:cytoplasm"/>
    <property type="evidence" value="ECO:0007669"/>
    <property type="project" value="UniProtKB-SubCell"/>
</dbReference>
<dbReference type="InterPro" id="IPR002320">
    <property type="entry name" value="Thr-tRNA-ligase_IIa"/>
</dbReference>
<dbReference type="FunFam" id="3.40.50.800:FF:000001">
    <property type="entry name" value="Threonine--tRNA ligase"/>
    <property type="match status" value="1"/>
</dbReference>
<evidence type="ECO:0000256" key="3">
    <source>
        <dbReference type="ARBA" id="ARBA00022490"/>
    </source>
</evidence>
<feature type="domain" description="Aminoacyl-transfer RNA synthetases class-II family profile" evidence="15">
    <location>
        <begin position="177"/>
        <end position="481"/>
    </location>
</feature>
<proteinExistence type="inferred from homology"/>
<organism evidence="16 17">
    <name type="scientific">Candidatus Anoxymicrobium japonicum</name>
    <dbReference type="NCBI Taxonomy" id="2013648"/>
    <lineage>
        <taxon>Bacteria</taxon>
        <taxon>Bacillati</taxon>
        <taxon>Actinomycetota</taxon>
        <taxon>Candidatus Geothermincolia</taxon>
        <taxon>Candidatus Geothermincolales</taxon>
        <taxon>Candidatus Anoxymicrobiaceae</taxon>
        <taxon>Candidatus Anoxymicrobium</taxon>
    </lineage>
</organism>
<dbReference type="SUPFAM" id="SSF55681">
    <property type="entry name" value="Class II aaRS and biotin synthetases"/>
    <property type="match status" value="1"/>
</dbReference>
<dbReference type="Gene3D" id="3.30.54.20">
    <property type="match status" value="1"/>
</dbReference>
<dbReference type="InterPro" id="IPR002314">
    <property type="entry name" value="aa-tRNA-synt_IIb"/>
</dbReference>
<dbReference type="PANTHER" id="PTHR11451">
    <property type="entry name" value="THREONINE-TRNA LIGASE"/>
    <property type="match status" value="1"/>
</dbReference>
<dbReference type="GO" id="GO:0046872">
    <property type="term" value="F:metal ion binding"/>
    <property type="evidence" value="ECO:0007669"/>
    <property type="project" value="UniProtKB-KW"/>
</dbReference>
<keyword evidence="7 14" id="KW-0547">Nucleotide-binding</keyword>
<comment type="cofactor">
    <cofactor evidence="14">
        <name>Zn(2+)</name>
        <dbReference type="ChEBI" id="CHEBI:29105"/>
    </cofactor>
    <text evidence="14">Binds 1 zinc ion per subunit.</text>
</comment>
<keyword evidence="9 14" id="KW-0067">ATP-binding</keyword>
<evidence type="ECO:0000256" key="10">
    <source>
        <dbReference type="ARBA" id="ARBA00022884"/>
    </source>
</evidence>
<evidence type="ECO:0000256" key="9">
    <source>
        <dbReference type="ARBA" id="ARBA00022840"/>
    </source>
</evidence>
<feature type="binding site" evidence="14">
    <location>
        <position position="458"/>
    </location>
    <ligand>
        <name>Zn(2+)</name>
        <dbReference type="ChEBI" id="CHEBI:29105"/>
        <note>catalytic</note>
    </ligand>
</feature>
<dbReference type="InterPro" id="IPR004154">
    <property type="entry name" value="Anticodon-bd"/>
</dbReference>
<dbReference type="NCBIfam" id="TIGR00418">
    <property type="entry name" value="thrS"/>
    <property type="match status" value="1"/>
</dbReference>
<dbReference type="FunFam" id="3.30.54.20:FF:000002">
    <property type="entry name" value="Threonine--tRNA ligase"/>
    <property type="match status" value="1"/>
</dbReference>
<evidence type="ECO:0000256" key="13">
    <source>
        <dbReference type="ARBA" id="ARBA00049515"/>
    </source>
</evidence>